<name>A0ABR3MCS0_9TELE</name>
<protein>
    <submittedName>
        <fullName evidence="1">Uncharacterized protein</fullName>
    </submittedName>
</protein>
<organism evidence="1 2">
    <name type="scientific">Cirrhinus molitorella</name>
    <name type="common">mud carp</name>
    <dbReference type="NCBI Taxonomy" id="172907"/>
    <lineage>
        <taxon>Eukaryota</taxon>
        <taxon>Metazoa</taxon>
        <taxon>Chordata</taxon>
        <taxon>Craniata</taxon>
        <taxon>Vertebrata</taxon>
        <taxon>Euteleostomi</taxon>
        <taxon>Actinopterygii</taxon>
        <taxon>Neopterygii</taxon>
        <taxon>Teleostei</taxon>
        <taxon>Ostariophysi</taxon>
        <taxon>Cypriniformes</taxon>
        <taxon>Cyprinidae</taxon>
        <taxon>Labeoninae</taxon>
        <taxon>Labeonini</taxon>
        <taxon>Cirrhinus</taxon>
    </lineage>
</organism>
<dbReference type="Proteomes" id="UP001558613">
    <property type="component" value="Unassembled WGS sequence"/>
</dbReference>
<proteinExistence type="predicted"/>
<evidence type="ECO:0000313" key="2">
    <source>
        <dbReference type="Proteomes" id="UP001558613"/>
    </source>
</evidence>
<comment type="caution">
    <text evidence="1">The sequence shown here is derived from an EMBL/GenBank/DDBJ whole genome shotgun (WGS) entry which is preliminary data.</text>
</comment>
<keyword evidence="2" id="KW-1185">Reference proteome</keyword>
<evidence type="ECO:0000313" key="1">
    <source>
        <dbReference type="EMBL" id="KAL1261717.1"/>
    </source>
</evidence>
<accession>A0ABR3MCS0</accession>
<sequence length="75" mass="8522">MEQTWCLAQCSVFPVTTYQCTQIYEPWRCTAASSPALKKHDSTIPSVLPPHNPLPKRWPPLETKAMLPKVKPCSR</sequence>
<dbReference type="EMBL" id="JAYMGO010000014">
    <property type="protein sequence ID" value="KAL1261717.1"/>
    <property type="molecule type" value="Genomic_DNA"/>
</dbReference>
<gene>
    <name evidence="1" type="ORF">QQF64_006982</name>
</gene>
<reference evidence="1 2" key="1">
    <citation type="submission" date="2023-09" db="EMBL/GenBank/DDBJ databases">
        <authorList>
            <person name="Wang M."/>
        </authorList>
    </citation>
    <scope>NUCLEOTIDE SEQUENCE [LARGE SCALE GENOMIC DNA]</scope>
    <source>
        <strain evidence="1">GT-2023</strain>
        <tissue evidence="1">Liver</tissue>
    </source>
</reference>